<comment type="caution">
    <text evidence="2">The sequence shown here is derived from an EMBL/GenBank/DDBJ whole genome shotgun (WGS) entry which is preliminary data.</text>
</comment>
<dbReference type="RefSeq" id="WP_212963892.1">
    <property type="nucleotide sequence ID" value="NZ_BOQT01000026.1"/>
</dbReference>
<dbReference type="Proteomes" id="UP000680279">
    <property type="component" value="Unassembled WGS sequence"/>
</dbReference>
<accession>A0ABQ4KBX1</accession>
<dbReference type="PROSITE" id="PS51257">
    <property type="entry name" value="PROKAR_LIPOPROTEIN"/>
    <property type="match status" value="1"/>
</dbReference>
<evidence type="ECO:0000313" key="3">
    <source>
        <dbReference type="Proteomes" id="UP000680279"/>
    </source>
</evidence>
<protein>
    <submittedName>
        <fullName evidence="2">Uncharacterized protein</fullName>
    </submittedName>
</protein>
<reference evidence="2 3" key="1">
    <citation type="submission" date="2021-03" db="EMBL/GenBank/DDBJ databases">
        <title>Antimicrobial resistance genes in bacteria isolated from Japanese honey, and their potential for conferring macrolide and lincosamide resistance in the American foulbrood pathogen Paenibacillus larvae.</title>
        <authorList>
            <person name="Okamoto M."/>
            <person name="Kumagai M."/>
            <person name="Kanamori H."/>
            <person name="Takamatsu D."/>
        </authorList>
    </citation>
    <scope>NUCLEOTIDE SEQUENCE [LARGE SCALE GENOMIC DNA]</scope>
    <source>
        <strain evidence="2 3">J1TS3</strain>
    </source>
</reference>
<evidence type="ECO:0000256" key="1">
    <source>
        <dbReference type="SAM" id="SignalP"/>
    </source>
</evidence>
<keyword evidence="1" id="KW-0732">Signal</keyword>
<dbReference type="EMBL" id="BOQT01000026">
    <property type="protein sequence ID" value="GIN23126.1"/>
    <property type="molecule type" value="Genomic_DNA"/>
</dbReference>
<proteinExistence type="predicted"/>
<gene>
    <name evidence="2" type="ORF">J1TS3_42600</name>
</gene>
<keyword evidence="3" id="KW-1185">Reference proteome</keyword>
<organism evidence="2 3">
    <name type="scientific">Siminovitchia fordii</name>
    <dbReference type="NCBI Taxonomy" id="254759"/>
    <lineage>
        <taxon>Bacteria</taxon>
        <taxon>Bacillati</taxon>
        <taxon>Bacillota</taxon>
        <taxon>Bacilli</taxon>
        <taxon>Bacillales</taxon>
        <taxon>Bacillaceae</taxon>
        <taxon>Siminovitchia</taxon>
    </lineage>
</organism>
<evidence type="ECO:0000313" key="2">
    <source>
        <dbReference type="EMBL" id="GIN23126.1"/>
    </source>
</evidence>
<feature type="chain" id="PRO_5045322724" evidence="1">
    <location>
        <begin position="24"/>
        <end position="118"/>
    </location>
</feature>
<feature type="signal peptide" evidence="1">
    <location>
        <begin position="1"/>
        <end position="23"/>
    </location>
</feature>
<name>A0ABQ4KBX1_9BACI</name>
<sequence>MKKMLISVLICLLFLIGCSSVNGVDKKVYNKAEEYVPIIVAAHNGDRDEFNELNDEMFDFIDVNFDKFEDDIETGKFIAHFQLLYLSVDDGKNSPKKESDVFEDELEILKNQYGINVD</sequence>